<dbReference type="SUPFAM" id="SSF50993">
    <property type="entry name" value="Peptidase/esterase 'gauge' domain"/>
    <property type="match status" value="1"/>
</dbReference>
<dbReference type="SUPFAM" id="SSF53474">
    <property type="entry name" value="alpha/beta-Hydrolases"/>
    <property type="match status" value="1"/>
</dbReference>
<sequence length="680" mass="76188">MKTIEFEGGRFMNYPQWKKSNWSETRFGVTMKDEYIGLEQPKDPEVLKWVAEENTLTDQFFSTLPGYAEKKEQLQARPFYASYSALTETDEGYWATRANKDGTRTLVVLDQNFKEIREVDLSLIPDTITVFTANPSFADPNLIYYTGLEDGAGRPCVLVVDQKANKLIRKLDGIFYSLWDKTGRRILYSDADADPEKGLNVNHVRCYDCDKDEIQTCFDYHENAVLVRLASSSDGKTVIAEVMENYADTVIFVQQDNGEFVSVSQDLKGAFTYVDTLGDELIFLTQSDAPMGRLIAVKQGQTLAEGRTFVAECAMKLEDAVRHGEQLVLFYLNDAASLVRIVDKAGAFCSDLPLPSPWGACTLAMQNARAIRKTESLILEFESFVHSPMLLKLTGDQLEVLYQPNPQSADAIEVRQIFTEAADGERIPAFVVMPKGLQKTGKTPTLMYGYGGYNNAILPSYNNPFVDLDIVDWVSQGRIYVSINLRGGSEYGTRWHEGGSLANKKNCFTDFIATAERIQQEGWTCPAKTAICGGSNGGLLMCALLTMRPDLWGCMIASVPHTDMIRFRNDDRGPMYITEYGDPMDPNLFPLMLSYSPYHNIQPIAYPATYIQTGECDNNVPPYHGKKMAAKLQENNQSEHPVLLRVLALGSHDRGKGEAHLKTIAEMQSYIDWALGEVQE</sequence>
<protein>
    <submittedName>
        <fullName evidence="6">Prolyl oligopeptidase family serine peptidase</fullName>
    </submittedName>
</protein>
<dbReference type="GO" id="GO:0004252">
    <property type="term" value="F:serine-type endopeptidase activity"/>
    <property type="evidence" value="ECO:0007669"/>
    <property type="project" value="InterPro"/>
</dbReference>
<reference evidence="8 9" key="1">
    <citation type="journal article" date="2019" name="Nat. Med.">
        <title>A library of human gut bacterial isolates paired with longitudinal multiomics data enables mechanistic microbiome research.</title>
        <authorList>
            <person name="Poyet M."/>
            <person name="Groussin M."/>
            <person name="Gibbons S.M."/>
            <person name="Avila-Pacheco J."/>
            <person name="Jiang X."/>
            <person name="Kearney S.M."/>
            <person name="Perrotta A.R."/>
            <person name="Berdy B."/>
            <person name="Zhao S."/>
            <person name="Lieberman T.D."/>
            <person name="Swanson P.K."/>
            <person name="Smith M."/>
            <person name="Roesemann S."/>
            <person name="Alexander J.E."/>
            <person name="Rich S.A."/>
            <person name="Livny J."/>
            <person name="Vlamakis H."/>
            <person name="Clish C."/>
            <person name="Bullock K."/>
            <person name="Deik A."/>
            <person name="Scott J."/>
            <person name="Pierce K.A."/>
            <person name="Xavier R.J."/>
            <person name="Alm E.J."/>
        </authorList>
    </citation>
    <scope>NUCLEOTIDE SEQUENCE [LARGE SCALE GENOMIC DNA]</scope>
    <source>
        <strain evidence="6 8">BIOML-A4</strain>
        <strain evidence="7 9">BIOML-A5</strain>
    </source>
</reference>
<name>A0A6N7S766_9FIRM</name>
<keyword evidence="3" id="KW-0720">Serine protease</keyword>
<keyword evidence="2" id="KW-0378">Hydrolase</keyword>
<keyword evidence="1" id="KW-0645">Protease</keyword>
<organism evidence="6 8">
    <name type="scientific">Holdemania massiliensis</name>
    <dbReference type="NCBI Taxonomy" id="1468449"/>
    <lineage>
        <taxon>Bacteria</taxon>
        <taxon>Bacillati</taxon>
        <taxon>Bacillota</taxon>
        <taxon>Erysipelotrichia</taxon>
        <taxon>Erysipelotrichales</taxon>
        <taxon>Erysipelotrichaceae</taxon>
        <taxon>Holdemania</taxon>
    </lineage>
</organism>
<dbReference type="Proteomes" id="UP000480929">
    <property type="component" value="Unassembled WGS sequence"/>
</dbReference>
<dbReference type="Gene3D" id="2.130.10.120">
    <property type="entry name" value="Prolyl oligopeptidase, N-terminal domain"/>
    <property type="match status" value="1"/>
</dbReference>
<dbReference type="OrthoDB" id="9801421at2"/>
<proteinExistence type="predicted"/>
<evidence type="ECO:0000313" key="9">
    <source>
        <dbReference type="Proteomes" id="UP000480929"/>
    </source>
</evidence>
<accession>A0A6N7S766</accession>
<dbReference type="EMBL" id="WKPI01000016">
    <property type="protein sequence ID" value="MSC33468.1"/>
    <property type="molecule type" value="Genomic_DNA"/>
</dbReference>
<evidence type="ECO:0000256" key="1">
    <source>
        <dbReference type="ARBA" id="ARBA00022670"/>
    </source>
</evidence>
<dbReference type="PRINTS" id="PR00862">
    <property type="entry name" value="PROLIGOPTASE"/>
</dbReference>
<dbReference type="GO" id="GO:0005829">
    <property type="term" value="C:cytosol"/>
    <property type="evidence" value="ECO:0007669"/>
    <property type="project" value="TreeGrafter"/>
</dbReference>
<dbReference type="Proteomes" id="UP000433575">
    <property type="component" value="Unassembled WGS sequence"/>
</dbReference>
<dbReference type="EMBL" id="WKPJ01000014">
    <property type="protein sequence ID" value="MSA89713.1"/>
    <property type="molecule type" value="Genomic_DNA"/>
</dbReference>
<feature type="domain" description="Peptidase S9 prolyl oligopeptidase catalytic" evidence="4">
    <location>
        <begin position="473"/>
        <end position="676"/>
    </location>
</feature>
<dbReference type="AlphaFoldDB" id="A0A6N7S766"/>
<dbReference type="GO" id="GO:0070012">
    <property type="term" value="F:oligopeptidase activity"/>
    <property type="evidence" value="ECO:0007669"/>
    <property type="project" value="TreeGrafter"/>
</dbReference>
<evidence type="ECO:0000313" key="6">
    <source>
        <dbReference type="EMBL" id="MSA89713.1"/>
    </source>
</evidence>
<dbReference type="PANTHER" id="PTHR42881">
    <property type="entry name" value="PROLYL ENDOPEPTIDASE"/>
    <property type="match status" value="1"/>
</dbReference>
<dbReference type="GO" id="GO:0006508">
    <property type="term" value="P:proteolysis"/>
    <property type="evidence" value="ECO:0007669"/>
    <property type="project" value="UniProtKB-KW"/>
</dbReference>
<dbReference type="InterPro" id="IPR051167">
    <property type="entry name" value="Prolyl_oligopep/macrocyclase"/>
</dbReference>
<keyword evidence="9" id="KW-1185">Reference proteome</keyword>
<gene>
    <name evidence="7" type="ORF">GKD88_10085</name>
    <name evidence="6" type="ORF">GKE08_10285</name>
</gene>
<evidence type="ECO:0000259" key="4">
    <source>
        <dbReference type="Pfam" id="PF00326"/>
    </source>
</evidence>
<dbReference type="Pfam" id="PF00326">
    <property type="entry name" value="Peptidase_S9"/>
    <property type="match status" value="1"/>
</dbReference>
<dbReference type="PANTHER" id="PTHR42881:SF13">
    <property type="entry name" value="PROLYL ENDOPEPTIDASE"/>
    <property type="match status" value="1"/>
</dbReference>
<evidence type="ECO:0000256" key="3">
    <source>
        <dbReference type="ARBA" id="ARBA00022825"/>
    </source>
</evidence>
<dbReference type="InterPro" id="IPR029058">
    <property type="entry name" value="AB_hydrolase_fold"/>
</dbReference>
<dbReference type="Pfam" id="PF02897">
    <property type="entry name" value="Peptidase_S9_N"/>
    <property type="match status" value="1"/>
</dbReference>
<evidence type="ECO:0000259" key="5">
    <source>
        <dbReference type="Pfam" id="PF02897"/>
    </source>
</evidence>
<dbReference type="InterPro" id="IPR023302">
    <property type="entry name" value="Pept_S9A_N"/>
</dbReference>
<dbReference type="Gene3D" id="3.40.50.1820">
    <property type="entry name" value="alpha/beta hydrolase"/>
    <property type="match status" value="1"/>
</dbReference>
<feature type="domain" description="Peptidase S9A N-terminal" evidence="5">
    <location>
        <begin position="19"/>
        <end position="386"/>
    </location>
</feature>
<evidence type="ECO:0000313" key="8">
    <source>
        <dbReference type="Proteomes" id="UP000433575"/>
    </source>
</evidence>
<evidence type="ECO:0000313" key="7">
    <source>
        <dbReference type="EMBL" id="MSC33468.1"/>
    </source>
</evidence>
<dbReference type="InterPro" id="IPR001375">
    <property type="entry name" value="Peptidase_S9_cat"/>
</dbReference>
<comment type="caution">
    <text evidence="6">The sequence shown here is derived from an EMBL/GenBank/DDBJ whole genome shotgun (WGS) entry which is preliminary data.</text>
</comment>
<evidence type="ECO:0000256" key="2">
    <source>
        <dbReference type="ARBA" id="ARBA00022801"/>
    </source>
</evidence>
<dbReference type="InterPro" id="IPR002470">
    <property type="entry name" value="Peptidase_S9A"/>
</dbReference>